<feature type="transmembrane region" description="Helical" evidence="1">
    <location>
        <begin position="275"/>
        <end position="296"/>
    </location>
</feature>
<dbReference type="PANTHER" id="PTHR11161:SF0">
    <property type="entry name" value="O-ACYLTRANSFERASE LIKE PROTEIN"/>
    <property type="match status" value="1"/>
</dbReference>
<evidence type="ECO:0000313" key="5">
    <source>
        <dbReference type="Proteomes" id="UP000276133"/>
    </source>
</evidence>
<evidence type="ECO:0000313" key="4">
    <source>
        <dbReference type="EMBL" id="RMZ98738.1"/>
    </source>
</evidence>
<feature type="transmembrane region" description="Helical" evidence="1">
    <location>
        <begin position="316"/>
        <end position="334"/>
    </location>
</feature>
<evidence type="ECO:0000256" key="2">
    <source>
        <dbReference type="SAM" id="SignalP"/>
    </source>
</evidence>
<keyword evidence="1" id="KW-1133">Transmembrane helix</keyword>
<reference evidence="4 5" key="1">
    <citation type="journal article" date="2018" name="Sci. Rep.">
        <title>Genomic signatures of local adaptation to the degree of environmental predictability in rotifers.</title>
        <authorList>
            <person name="Franch-Gras L."/>
            <person name="Hahn C."/>
            <person name="Garcia-Roger E.M."/>
            <person name="Carmona M.J."/>
            <person name="Serra M."/>
            <person name="Gomez A."/>
        </authorList>
    </citation>
    <scope>NUCLEOTIDE SEQUENCE [LARGE SCALE GENOMIC DNA]</scope>
    <source>
        <strain evidence="4">HYR1</strain>
    </source>
</reference>
<dbReference type="EMBL" id="REGN01010585">
    <property type="protein sequence ID" value="RMZ98738.1"/>
    <property type="molecule type" value="Genomic_DNA"/>
</dbReference>
<protein>
    <submittedName>
        <fullName evidence="4">Nose resistant to fluoxetine 6-like</fullName>
    </submittedName>
</protein>
<accession>A0A3M7PIA9</accession>
<keyword evidence="2" id="KW-0732">Signal</keyword>
<organism evidence="4 5">
    <name type="scientific">Brachionus plicatilis</name>
    <name type="common">Marine rotifer</name>
    <name type="synonym">Brachionus muelleri</name>
    <dbReference type="NCBI Taxonomy" id="10195"/>
    <lineage>
        <taxon>Eukaryota</taxon>
        <taxon>Metazoa</taxon>
        <taxon>Spiralia</taxon>
        <taxon>Gnathifera</taxon>
        <taxon>Rotifera</taxon>
        <taxon>Eurotatoria</taxon>
        <taxon>Monogononta</taxon>
        <taxon>Pseudotrocha</taxon>
        <taxon>Ploima</taxon>
        <taxon>Brachionidae</taxon>
        <taxon>Brachionus</taxon>
    </lineage>
</organism>
<dbReference type="InterPro" id="IPR052728">
    <property type="entry name" value="O2_lipid_transport_reg"/>
</dbReference>
<feature type="transmembrane region" description="Helical" evidence="1">
    <location>
        <begin position="182"/>
        <end position="207"/>
    </location>
</feature>
<feature type="chain" id="PRO_5018304670" evidence="2">
    <location>
        <begin position="21"/>
        <end position="370"/>
    </location>
</feature>
<evidence type="ECO:0000259" key="3">
    <source>
        <dbReference type="SMART" id="SM00703"/>
    </source>
</evidence>
<dbReference type="AlphaFoldDB" id="A0A3M7PIA9"/>
<feature type="signal peptide" evidence="2">
    <location>
        <begin position="1"/>
        <end position="20"/>
    </location>
</feature>
<dbReference type="PANTHER" id="PTHR11161">
    <property type="entry name" value="O-ACYLTRANSFERASE"/>
    <property type="match status" value="1"/>
</dbReference>
<keyword evidence="5" id="KW-1185">Reference proteome</keyword>
<keyword evidence="1" id="KW-0812">Transmembrane</keyword>
<sequence>MKISFLLIVINFYTIFLIDGQSTYFTLNTFISDTLKQITDKNLLTLDQQCNQILKIWQKALEDKTFWAKNVVDSFGSRPSGFVYGNIVWPGEYSQCLDIHVDQWTSKYCYVNEKIQWTNIFIKNDTLRFKYGMCFPTLCKDEDLNKIFQYALRNLDKNVLPFNSSYLLKSRVICRGKVNIDAYTIIAIILTGLISLLVLSGTVIDIYQRTQKQNDKQTLKKNETDSSTAHNEIQLQEGIKAKTKINKLFDILLTFSAYTNTLKIFKIDEKTKSQFYCLHPMRFFAVVVLHQWNHFIGIDDILVDNRFEYLDWKKNFFFTFISNGFFCVDMFFLIRIRNIAKMKIYATRIHLNDENFNCDFIVNTKTKFLN</sequence>
<feature type="domain" description="Nose resistant-to-fluoxetine protein N-terminal" evidence="3">
    <location>
        <begin position="47"/>
        <end position="165"/>
    </location>
</feature>
<gene>
    <name evidence="4" type="ORF">BpHYR1_017501</name>
</gene>
<keyword evidence="1" id="KW-0472">Membrane</keyword>
<dbReference type="OrthoDB" id="6162148at2759"/>
<dbReference type="InterPro" id="IPR006621">
    <property type="entry name" value="Nose-resist-to-fluoxetine_N"/>
</dbReference>
<dbReference type="Proteomes" id="UP000276133">
    <property type="component" value="Unassembled WGS sequence"/>
</dbReference>
<evidence type="ECO:0000256" key="1">
    <source>
        <dbReference type="SAM" id="Phobius"/>
    </source>
</evidence>
<dbReference type="SMART" id="SM00703">
    <property type="entry name" value="NRF"/>
    <property type="match status" value="1"/>
</dbReference>
<dbReference type="Pfam" id="PF20146">
    <property type="entry name" value="NRF"/>
    <property type="match status" value="1"/>
</dbReference>
<proteinExistence type="predicted"/>
<comment type="caution">
    <text evidence="4">The sequence shown here is derived from an EMBL/GenBank/DDBJ whole genome shotgun (WGS) entry which is preliminary data.</text>
</comment>
<name>A0A3M7PIA9_BRAPC</name>